<feature type="compositionally biased region" description="Basic and acidic residues" evidence="1">
    <location>
        <begin position="89"/>
        <end position="100"/>
    </location>
</feature>
<dbReference type="AlphaFoldDB" id="A0A2V1KDS8"/>
<accession>A0A2V1KDS8</accession>
<dbReference type="Proteomes" id="UP000245283">
    <property type="component" value="Unassembled WGS sequence"/>
</dbReference>
<feature type="compositionally biased region" description="Polar residues" evidence="1">
    <location>
        <begin position="36"/>
        <end position="51"/>
    </location>
</feature>
<feature type="region of interest" description="Disordered" evidence="1">
    <location>
        <begin position="1"/>
        <end position="51"/>
    </location>
</feature>
<feature type="region of interest" description="Disordered" evidence="1">
    <location>
        <begin position="89"/>
        <end position="120"/>
    </location>
</feature>
<evidence type="ECO:0008006" key="4">
    <source>
        <dbReference type="Google" id="ProtNLM"/>
    </source>
</evidence>
<evidence type="ECO:0000313" key="2">
    <source>
        <dbReference type="EMBL" id="PWF27104.1"/>
    </source>
</evidence>
<reference evidence="3" key="1">
    <citation type="submission" date="2018-05" db="EMBL/GenBank/DDBJ databases">
        <authorList>
            <person name="Li Y."/>
        </authorList>
    </citation>
    <scope>NUCLEOTIDE SEQUENCE [LARGE SCALE GENOMIC DNA]</scope>
    <source>
        <strain evidence="3">sk1b4</strain>
    </source>
</reference>
<comment type="caution">
    <text evidence="2">The sequence shown here is derived from an EMBL/GenBank/DDBJ whole genome shotgun (WGS) entry which is preliminary data.</text>
</comment>
<sequence>MKSQPKPKRPSNLDVGTMSTPALKKADVNDPIVAGSASTARPASNAGNQKKFTIRLDQELLGRIRAAYLADAANGSGLNTLSKWAAHQLEKAVEESEQRTNDGQPRPPLDPGIIPTGPLG</sequence>
<evidence type="ECO:0000313" key="3">
    <source>
        <dbReference type="Proteomes" id="UP000245283"/>
    </source>
</evidence>
<proteinExistence type="predicted"/>
<dbReference type="EMBL" id="QETB01000001">
    <property type="protein sequence ID" value="PWF27104.1"/>
    <property type="molecule type" value="Genomic_DNA"/>
</dbReference>
<gene>
    <name evidence="2" type="ORF">DD236_01475</name>
</gene>
<organism evidence="2 3">
    <name type="scientific">Ancrocorticia populi</name>
    <dbReference type="NCBI Taxonomy" id="2175228"/>
    <lineage>
        <taxon>Bacteria</taxon>
        <taxon>Bacillati</taxon>
        <taxon>Actinomycetota</taxon>
        <taxon>Actinomycetes</taxon>
        <taxon>Actinomycetales</taxon>
        <taxon>Actinomycetaceae</taxon>
        <taxon>Ancrocorticia</taxon>
    </lineage>
</organism>
<name>A0A2V1KDS8_9ACTO</name>
<protein>
    <recommendedName>
        <fullName evidence="4">Centromere-binding protein ParB C-terminal domain-containing protein</fullName>
    </recommendedName>
</protein>
<keyword evidence="3" id="KW-1185">Reference proteome</keyword>
<evidence type="ECO:0000256" key="1">
    <source>
        <dbReference type="SAM" id="MobiDB-lite"/>
    </source>
</evidence>
<dbReference type="Gene3D" id="6.10.180.30">
    <property type="match status" value="1"/>
</dbReference>